<organism evidence="10 11">
    <name type="scientific">Arenicella xantha</name>
    <dbReference type="NCBI Taxonomy" id="644221"/>
    <lineage>
        <taxon>Bacteria</taxon>
        <taxon>Pseudomonadati</taxon>
        <taxon>Pseudomonadota</taxon>
        <taxon>Gammaproteobacteria</taxon>
        <taxon>Arenicellales</taxon>
        <taxon>Arenicellaceae</taxon>
        <taxon>Arenicella</taxon>
    </lineage>
</organism>
<keyword evidence="11" id="KW-1185">Reference proteome</keyword>
<evidence type="ECO:0000256" key="2">
    <source>
        <dbReference type="ARBA" id="ARBA00004196"/>
    </source>
</evidence>
<dbReference type="GO" id="GO:0004222">
    <property type="term" value="F:metalloendopeptidase activity"/>
    <property type="evidence" value="ECO:0007669"/>
    <property type="project" value="TreeGrafter"/>
</dbReference>
<evidence type="ECO:0000256" key="1">
    <source>
        <dbReference type="ARBA" id="ARBA00001947"/>
    </source>
</evidence>
<reference evidence="10 11" key="1">
    <citation type="submission" date="2018-06" db="EMBL/GenBank/DDBJ databases">
        <title>Genomic Encyclopedia of Type Strains, Phase IV (KMG-IV): sequencing the most valuable type-strain genomes for metagenomic binning, comparative biology and taxonomic classification.</title>
        <authorList>
            <person name="Goeker M."/>
        </authorList>
    </citation>
    <scope>NUCLEOTIDE SEQUENCE [LARGE SCALE GENOMIC DNA]</scope>
    <source>
        <strain evidence="10 11">DSM 24032</strain>
    </source>
</reference>
<dbReference type="GO" id="GO:0030313">
    <property type="term" value="C:cell envelope"/>
    <property type="evidence" value="ECO:0007669"/>
    <property type="project" value="UniProtKB-SubCell"/>
</dbReference>
<dbReference type="Pfam" id="PF01551">
    <property type="entry name" value="Peptidase_M23"/>
    <property type="match status" value="1"/>
</dbReference>
<comment type="subcellular location">
    <subcellularLocation>
        <location evidence="2">Cell envelope</location>
    </subcellularLocation>
</comment>
<dbReference type="InterPro" id="IPR045834">
    <property type="entry name" value="Csd3_N2"/>
</dbReference>
<evidence type="ECO:0000256" key="7">
    <source>
        <dbReference type="ARBA" id="ARBA00023049"/>
    </source>
</evidence>
<dbReference type="InterPro" id="IPR016047">
    <property type="entry name" value="M23ase_b-sheet_dom"/>
</dbReference>
<gene>
    <name evidence="10" type="ORF">DFR28_1019</name>
</gene>
<dbReference type="FunCoup" id="A0A395JM53">
    <property type="interactions" value="99"/>
</dbReference>
<keyword evidence="5 10" id="KW-0378">Hydrolase</keyword>
<evidence type="ECO:0000256" key="6">
    <source>
        <dbReference type="ARBA" id="ARBA00022833"/>
    </source>
</evidence>
<dbReference type="GO" id="GO:0046872">
    <property type="term" value="F:metal ion binding"/>
    <property type="evidence" value="ECO:0007669"/>
    <property type="project" value="UniProtKB-KW"/>
</dbReference>
<evidence type="ECO:0000256" key="4">
    <source>
        <dbReference type="ARBA" id="ARBA00022723"/>
    </source>
</evidence>
<evidence type="ECO:0000259" key="8">
    <source>
        <dbReference type="Pfam" id="PF01551"/>
    </source>
</evidence>
<dbReference type="SUPFAM" id="SSF51261">
    <property type="entry name" value="Duplicated hybrid motif"/>
    <property type="match status" value="1"/>
</dbReference>
<dbReference type="InParanoid" id="A0A395JM53"/>
<dbReference type="InterPro" id="IPR011055">
    <property type="entry name" value="Dup_hybrid_motif"/>
</dbReference>
<comment type="caution">
    <text evidence="10">The sequence shown here is derived from an EMBL/GenBank/DDBJ whole genome shotgun (WGS) entry which is preliminary data.</text>
</comment>
<keyword evidence="3" id="KW-0645">Protease</keyword>
<sequence>MLFADILKGSDRTQPASRTPIRKHHWVLGTLVVLTGSWITHTTTATIKPLPDAIAPTAGALELSNDAENISEISPVPSNDIASLADLEKVNIETLGDDLPLAAPIEVLISKQHVIKSGESLGVIFRKEGLGYSLPHKLAEHPIAGKLTSITVGKALTFKFDQANSLRQIRYPTSYLTELVVDIQDGEITGADVRDLAYSTHKQTASAEITSSLYEAAMDAKLSNNITMDMVKIFGWDIDFVQDIRVGDRFHVVYEDHRVGDKKVADGDILAAEFTTQGQTYRAIRFVDQQGEVSYYTPEGDSMLGTFLRSPVEFSRISSRFGKRRHPISKKWKTHKGVDYAASRGTPIIATADGKVIHAGNKGGYGKTIVLRHAGRFTTLYAHMNGFAKGVKSGTRVKQGQTIGYVGTTGYSTGPHLHYEFQVDGVHRNSLTYKTPKASSVKPEDRKDFEALVASLSKELDSVQTDYLLAKAKSSTTLL</sequence>
<dbReference type="GO" id="GO:0006508">
    <property type="term" value="P:proteolysis"/>
    <property type="evidence" value="ECO:0007669"/>
    <property type="project" value="UniProtKB-KW"/>
</dbReference>
<dbReference type="Proteomes" id="UP000253083">
    <property type="component" value="Unassembled WGS sequence"/>
</dbReference>
<keyword evidence="6" id="KW-0862">Zinc</keyword>
<feature type="domain" description="Csd3-like second N-terminal" evidence="9">
    <location>
        <begin position="203"/>
        <end position="321"/>
    </location>
</feature>
<evidence type="ECO:0000313" key="10">
    <source>
        <dbReference type="EMBL" id="RBP52629.1"/>
    </source>
</evidence>
<dbReference type="Pfam" id="PF19425">
    <property type="entry name" value="Csd3_N2"/>
    <property type="match status" value="1"/>
</dbReference>
<evidence type="ECO:0000313" key="11">
    <source>
        <dbReference type="Proteomes" id="UP000253083"/>
    </source>
</evidence>
<evidence type="ECO:0000256" key="3">
    <source>
        <dbReference type="ARBA" id="ARBA00022670"/>
    </source>
</evidence>
<dbReference type="AlphaFoldDB" id="A0A395JM53"/>
<evidence type="ECO:0000256" key="5">
    <source>
        <dbReference type="ARBA" id="ARBA00022801"/>
    </source>
</evidence>
<dbReference type="InterPro" id="IPR050570">
    <property type="entry name" value="Cell_wall_metabolism_enzyme"/>
</dbReference>
<dbReference type="EMBL" id="QNRT01000001">
    <property type="protein sequence ID" value="RBP52629.1"/>
    <property type="molecule type" value="Genomic_DNA"/>
</dbReference>
<protein>
    <submittedName>
        <fullName evidence="10">Murein DD-endopeptidase MepM/ murein hydrolase activator NlpD</fullName>
    </submittedName>
</protein>
<comment type="cofactor">
    <cofactor evidence="1">
        <name>Zn(2+)</name>
        <dbReference type="ChEBI" id="CHEBI:29105"/>
    </cofactor>
</comment>
<proteinExistence type="predicted"/>
<name>A0A395JM53_9GAMM</name>
<dbReference type="CDD" id="cd12797">
    <property type="entry name" value="M23_peptidase"/>
    <property type="match status" value="1"/>
</dbReference>
<dbReference type="Gene3D" id="2.70.70.10">
    <property type="entry name" value="Glucose Permease (Domain IIA)"/>
    <property type="match status" value="1"/>
</dbReference>
<accession>A0A395JM53</accession>
<dbReference type="Gene3D" id="3.10.450.350">
    <property type="match status" value="2"/>
</dbReference>
<keyword evidence="7" id="KW-0482">Metalloprotease</keyword>
<dbReference type="PANTHER" id="PTHR21666:SF288">
    <property type="entry name" value="CELL DIVISION PROTEIN YTFB"/>
    <property type="match status" value="1"/>
</dbReference>
<keyword evidence="4" id="KW-0479">Metal-binding</keyword>
<dbReference type="PANTHER" id="PTHR21666">
    <property type="entry name" value="PEPTIDASE-RELATED"/>
    <property type="match status" value="1"/>
</dbReference>
<feature type="domain" description="M23ase beta-sheet core" evidence="8">
    <location>
        <begin position="334"/>
        <end position="429"/>
    </location>
</feature>
<evidence type="ECO:0000259" key="9">
    <source>
        <dbReference type="Pfam" id="PF19425"/>
    </source>
</evidence>
<dbReference type="RefSeq" id="WP_170131915.1">
    <property type="nucleotide sequence ID" value="NZ_QNRT01000001.1"/>
</dbReference>